<feature type="binding site" evidence="4">
    <location>
        <position position="14"/>
    </location>
    <ligand>
        <name>a divalent metal cation</name>
        <dbReference type="ChEBI" id="CHEBI:60240"/>
        <label>1</label>
    </ligand>
</feature>
<keyword evidence="3 5" id="KW-0378">Hydrolase</keyword>
<dbReference type="EMBL" id="JACWUN010000006">
    <property type="protein sequence ID" value="MBD1400394.1"/>
    <property type="molecule type" value="Genomic_DNA"/>
</dbReference>
<dbReference type="GO" id="GO:0016788">
    <property type="term" value="F:hydrolase activity, acting on ester bonds"/>
    <property type="evidence" value="ECO:0007669"/>
    <property type="project" value="InterPro"/>
</dbReference>
<feature type="binding site" evidence="4">
    <location>
        <position position="159"/>
    </location>
    <ligand>
        <name>a divalent metal cation</name>
        <dbReference type="ChEBI" id="CHEBI:60240"/>
        <label>2</label>
    </ligand>
</feature>
<gene>
    <name evidence="5" type="ORF">ICT70_06900</name>
</gene>
<proteinExistence type="inferred from homology"/>
<protein>
    <submittedName>
        <fullName evidence="5">TatD family hydrolase</fullName>
    </submittedName>
</protein>
<dbReference type="InterPro" id="IPR001130">
    <property type="entry name" value="TatD-like"/>
</dbReference>
<keyword evidence="6" id="KW-1185">Reference proteome</keyword>
<sequence length="266" mass="28821">MISIAMHFCDTHIHLVAAGTKEKADVWVESAAAAGIDCLIQPGVRIGDWDAMVSLAQRHPSVYAAPGIHPMCADQWDDEAARQLKELTCHPKVVAIGEIGLDAVVGPAQEVQERALRAQLQIALDHDLPVLLHCRQKKGALLAILRELDIGRHIGGVWHGFSGSLPFARELVDLGFVIGVGPVLLRHNARKLIEVVAALPTSSFVVETDLPDMARTPEELINVAKKIAEIKSLSLYGVARVTTENTLKLVSVPHRMPAPGRRTAVE</sequence>
<reference evidence="5" key="1">
    <citation type="submission" date="2020-09" db="EMBL/GenBank/DDBJ databases">
        <title>Pelobacter alkaliphilus sp. nov., a novel anaerobic arsenate-reducing bacterium from terrestrial mud volcano.</title>
        <authorList>
            <person name="Khomyakova M.A."/>
            <person name="Merkel A.Y."/>
            <person name="Slobodkin A.I."/>
        </authorList>
    </citation>
    <scope>NUCLEOTIDE SEQUENCE</scope>
    <source>
        <strain evidence="5">M08fum</strain>
    </source>
</reference>
<evidence type="ECO:0000256" key="4">
    <source>
        <dbReference type="PIRSR" id="PIRSR005902-1"/>
    </source>
</evidence>
<feature type="binding site" evidence="4">
    <location>
        <position position="98"/>
    </location>
    <ligand>
        <name>a divalent metal cation</name>
        <dbReference type="ChEBI" id="CHEBI:60240"/>
        <label>1</label>
    </ligand>
</feature>
<keyword evidence="2 4" id="KW-0479">Metal-binding</keyword>
<dbReference type="FunFam" id="3.20.20.140:FF:000005">
    <property type="entry name" value="TatD family hydrolase"/>
    <property type="match status" value="1"/>
</dbReference>
<comment type="caution">
    <text evidence="5">The sequence shown here is derived from an EMBL/GenBank/DDBJ whole genome shotgun (WGS) entry which is preliminary data.</text>
</comment>
<dbReference type="Gene3D" id="3.20.20.140">
    <property type="entry name" value="Metal-dependent hydrolases"/>
    <property type="match status" value="1"/>
</dbReference>
<feature type="binding site" evidence="4">
    <location>
        <position position="133"/>
    </location>
    <ligand>
        <name>a divalent metal cation</name>
        <dbReference type="ChEBI" id="CHEBI:60240"/>
        <label>2</label>
    </ligand>
</feature>
<evidence type="ECO:0000313" key="6">
    <source>
        <dbReference type="Proteomes" id="UP000632828"/>
    </source>
</evidence>
<dbReference type="InterPro" id="IPR032466">
    <property type="entry name" value="Metal_Hydrolase"/>
</dbReference>
<dbReference type="PANTHER" id="PTHR46124:SF3">
    <property type="entry name" value="HYDROLASE"/>
    <property type="match status" value="1"/>
</dbReference>
<dbReference type="PIRSF" id="PIRSF005902">
    <property type="entry name" value="DNase_TatD"/>
    <property type="match status" value="1"/>
</dbReference>
<feature type="binding site" evidence="4">
    <location>
        <position position="12"/>
    </location>
    <ligand>
        <name>a divalent metal cation</name>
        <dbReference type="ChEBI" id="CHEBI:60240"/>
        <label>1</label>
    </ligand>
</feature>
<dbReference type="AlphaFoldDB" id="A0A8J6UP50"/>
<dbReference type="Proteomes" id="UP000632828">
    <property type="component" value="Unassembled WGS sequence"/>
</dbReference>
<evidence type="ECO:0000256" key="3">
    <source>
        <dbReference type="ARBA" id="ARBA00022801"/>
    </source>
</evidence>
<dbReference type="Pfam" id="PF01026">
    <property type="entry name" value="TatD_DNase"/>
    <property type="match status" value="1"/>
</dbReference>
<evidence type="ECO:0000256" key="1">
    <source>
        <dbReference type="ARBA" id="ARBA00009275"/>
    </source>
</evidence>
<organism evidence="5 6">
    <name type="scientific">Pelovirga terrestris</name>
    <dbReference type="NCBI Taxonomy" id="2771352"/>
    <lineage>
        <taxon>Bacteria</taxon>
        <taxon>Pseudomonadati</taxon>
        <taxon>Thermodesulfobacteriota</taxon>
        <taxon>Desulfuromonadia</taxon>
        <taxon>Geobacterales</taxon>
        <taxon>Geobacteraceae</taxon>
        <taxon>Pelovirga</taxon>
    </lineage>
</organism>
<evidence type="ECO:0000256" key="2">
    <source>
        <dbReference type="ARBA" id="ARBA00022723"/>
    </source>
</evidence>
<dbReference type="CDD" id="cd01310">
    <property type="entry name" value="TatD_DNAse"/>
    <property type="match status" value="1"/>
</dbReference>
<dbReference type="PANTHER" id="PTHR46124">
    <property type="entry name" value="D-AMINOACYL-TRNA DEACYLASE"/>
    <property type="match status" value="1"/>
</dbReference>
<dbReference type="SUPFAM" id="SSF51556">
    <property type="entry name" value="Metallo-dependent hydrolases"/>
    <property type="match status" value="1"/>
</dbReference>
<name>A0A8J6UP50_9BACT</name>
<dbReference type="GO" id="GO:0005829">
    <property type="term" value="C:cytosol"/>
    <property type="evidence" value="ECO:0007669"/>
    <property type="project" value="TreeGrafter"/>
</dbReference>
<evidence type="ECO:0000313" key="5">
    <source>
        <dbReference type="EMBL" id="MBD1400394.1"/>
    </source>
</evidence>
<dbReference type="RefSeq" id="WP_191154853.1">
    <property type="nucleotide sequence ID" value="NZ_JACWUN010000006.1"/>
</dbReference>
<comment type="similarity">
    <text evidence="1">Belongs to the metallo-dependent hydrolases superfamily. TatD-type hydrolase family.</text>
</comment>
<feature type="binding site" evidence="4">
    <location>
        <position position="209"/>
    </location>
    <ligand>
        <name>a divalent metal cation</name>
        <dbReference type="ChEBI" id="CHEBI:60240"/>
        <label>1</label>
    </ligand>
</feature>
<dbReference type="GO" id="GO:0046872">
    <property type="term" value="F:metal ion binding"/>
    <property type="evidence" value="ECO:0007669"/>
    <property type="project" value="UniProtKB-KW"/>
</dbReference>
<accession>A0A8J6UP50</accession>